<feature type="transmembrane region" description="Helical" evidence="1">
    <location>
        <begin position="102"/>
        <end position="131"/>
    </location>
</feature>
<accession>A0A7W7Z273</accession>
<sequence>MEEVMDFLICLLSLAFLMFVAYRGFSVILFAPIAAIGAVMLTDPGNILPVYSGLFMSKMVTFIENYFPLFLLGALFGKLIEMSGFAQSIVTTVLRMIGRNQTLLAICIVSAVLTYGGVSLFVVAFAVYPFAAEMCRSTDVPKNLIPATIIFGGATFTMDCLPGTPAIVNIIPTSFFHTSIYAAPVLGMIGATLIFCSGYAYLEWSRRRMMAKGGGYAATCELRSEPEILADASLPNPWVAISPLVMVGVLNLFFTKMLPVWYPAKIVVEMNAITKPITVNLPALQGIWAVEISLAIACLFVVCTSFKTLKAKFAGASQTAVGGAMLATMNTATEYGYGSVIAALPGFLVIRDALTSIPNPLLNEAITINALAGIVGSASGGMSIALAAMADSFVASANAAGIPLEVLHRVAAMASGGMDSLPHNGAVITIMAVCGLNHREAYPYIFGIVICKTFAAFAVIGIYYLTGWV</sequence>
<dbReference type="Pfam" id="PF02447">
    <property type="entry name" value="GntP_permease"/>
    <property type="match status" value="1"/>
</dbReference>
<dbReference type="GO" id="GO:0015128">
    <property type="term" value="F:gluconate transmembrane transporter activity"/>
    <property type="evidence" value="ECO:0007669"/>
    <property type="project" value="InterPro"/>
</dbReference>
<proteinExistence type="predicted"/>
<keyword evidence="1" id="KW-0472">Membrane</keyword>
<evidence type="ECO:0000256" key="1">
    <source>
        <dbReference type="SAM" id="Phobius"/>
    </source>
</evidence>
<dbReference type="PANTHER" id="PTHR30354:SF7">
    <property type="entry name" value="BLL7963 PROTEIN"/>
    <property type="match status" value="1"/>
</dbReference>
<name>A0A7W7Z273_9BRAD</name>
<evidence type="ECO:0000313" key="2">
    <source>
        <dbReference type="EMBL" id="MBB5046612.1"/>
    </source>
</evidence>
<feature type="transmembrane region" description="Helical" evidence="1">
    <location>
        <begin position="33"/>
        <end position="54"/>
    </location>
</feature>
<feature type="transmembrane region" description="Helical" evidence="1">
    <location>
        <begin position="441"/>
        <end position="465"/>
    </location>
</feature>
<keyword evidence="3" id="KW-1185">Reference proteome</keyword>
<organism evidence="2 3">
    <name type="scientific">Rhodopseudomonas rhenobacensis</name>
    <dbReference type="NCBI Taxonomy" id="87461"/>
    <lineage>
        <taxon>Bacteria</taxon>
        <taxon>Pseudomonadati</taxon>
        <taxon>Pseudomonadota</taxon>
        <taxon>Alphaproteobacteria</taxon>
        <taxon>Hyphomicrobiales</taxon>
        <taxon>Nitrobacteraceae</taxon>
        <taxon>Rhodopseudomonas</taxon>
    </lineage>
</organism>
<evidence type="ECO:0000313" key="3">
    <source>
        <dbReference type="Proteomes" id="UP000542353"/>
    </source>
</evidence>
<dbReference type="PANTHER" id="PTHR30354">
    <property type="entry name" value="GNT FAMILY GLUCONATE TRANSPORTER"/>
    <property type="match status" value="1"/>
</dbReference>
<feature type="transmembrane region" description="Helical" evidence="1">
    <location>
        <begin position="143"/>
        <end position="168"/>
    </location>
</feature>
<protein>
    <submittedName>
        <fullName evidence="2">H+/gluconate symporter-like permease</fullName>
    </submittedName>
</protein>
<dbReference type="Proteomes" id="UP000542353">
    <property type="component" value="Unassembled WGS sequence"/>
</dbReference>
<keyword evidence="1" id="KW-1133">Transmembrane helix</keyword>
<feature type="transmembrane region" description="Helical" evidence="1">
    <location>
        <begin position="66"/>
        <end position="90"/>
    </location>
</feature>
<reference evidence="2 3" key="1">
    <citation type="submission" date="2020-08" db="EMBL/GenBank/DDBJ databases">
        <title>Genomic Encyclopedia of Type Strains, Phase IV (KMG-IV): sequencing the most valuable type-strain genomes for metagenomic binning, comparative biology and taxonomic classification.</title>
        <authorList>
            <person name="Goeker M."/>
        </authorList>
    </citation>
    <scope>NUCLEOTIDE SEQUENCE [LARGE SCALE GENOMIC DNA]</scope>
    <source>
        <strain evidence="2 3">DSM 12706</strain>
    </source>
</reference>
<dbReference type="GO" id="GO:0005886">
    <property type="term" value="C:plasma membrane"/>
    <property type="evidence" value="ECO:0007669"/>
    <property type="project" value="TreeGrafter"/>
</dbReference>
<keyword evidence="1" id="KW-0812">Transmembrane</keyword>
<comment type="caution">
    <text evidence="2">The sequence shown here is derived from an EMBL/GenBank/DDBJ whole genome shotgun (WGS) entry which is preliminary data.</text>
</comment>
<feature type="transmembrane region" description="Helical" evidence="1">
    <location>
        <begin position="180"/>
        <end position="202"/>
    </location>
</feature>
<dbReference type="AlphaFoldDB" id="A0A7W7Z273"/>
<dbReference type="EMBL" id="JACHIH010000005">
    <property type="protein sequence ID" value="MBB5046612.1"/>
    <property type="molecule type" value="Genomic_DNA"/>
</dbReference>
<gene>
    <name evidence="2" type="ORF">HNR60_001360</name>
</gene>
<dbReference type="InterPro" id="IPR003474">
    <property type="entry name" value="Glcn_transporter"/>
</dbReference>
<feature type="transmembrane region" description="Helical" evidence="1">
    <location>
        <begin position="282"/>
        <end position="303"/>
    </location>
</feature>
<feature type="transmembrane region" description="Helical" evidence="1">
    <location>
        <begin position="238"/>
        <end position="262"/>
    </location>
</feature>